<dbReference type="AlphaFoldDB" id="A0A433J1Z7"/>
<dbReference type="EMBL" id="RZIJ01000027">
    <property type="protein sequence ID" value="RUQ65120.1"/>
    <property type="molecule type" value="Genomic_DNA"/>
</dbReference>
<evidence type="ECO:0000313" key="3">
    <source>
        <dbReference type="Proteomes" id="UP000280346"/>
    </source>
</evidence>
<feature type="transmembrane region" description="Helical" evidence="1">
    <location>
        <begin position="7"/>
        <end position="28"/>
    </location>
</feature>
<evidence type="ECO:0000313" key="2">
    <source>
        <dbReference type="EMBL" id="RUQ65120.1"/>
    </source>
</evidence>
<feature type="transmembrane region" description="Helical" evidence="1">
    <location>
        <begin position="83"/>
        <end position="104"/>
    </location>
</feature>
<dbReference type="RefSeq" id="WP_127003268.1">
    <property type="nucleotide sequence ID" value="NZ_JBNPXW010000005.1"/>
</dbReference>
<keyword evidence="3" id="KW-1185">Reference proteome</keyword>
<reference evidence="2 3" key="1">
    <citation type="submission" date="2018-12" db="EMBL/GenBank/DDBJ databases">
        <authorList>
            <person name="Yang Y."/>
        </authorList>
    </citation>
    <scope>NUCLEOTIDE SEQUENCE [LARGE SCALE GENOMIC DNA]</scope>
    <source>
        <strain evidence="2 3">GSF71</strain>
    </source>
</reference>
<gene>
    <name evidence="2" type="ORF">EJ913_25575</name>
</gene>
<dbReference type="InterPro" id="IPR005265">
    <property type="entry name" value="HemJ-like"/>
</dbReference>
<dbReference type="Pfam" id="PF03653">
    <property type="entry name" value="UPF0093"/>
    <property type="match status" value="1"/>
</dbReference>
<keyword evidence="1" id="KW-0812">Transmembrane</keyword>
<feature type="transmembrane region" description="Helical" evidence="1">
    <location>
        <begin position="116"/>
        <end position="135"/>
    </location>
</feature>
<protein>
    <submittedName>
        <fullName evidence="2">Uncharacterized protein</fullName>
    </submittedName>
</protein>
<dbReference type="Proteomes" id="UP000280346">
    <property type="component" value="Unassembled WGS sequence"/>
</dbReference>
<sequence length="172" mass="18520">MIEAMKFVHIAAIALWTAGLVGLPSLYVQRAAITDDQSLYRLQKTVRFAYTNILSPAAFTAVASGVALIFLREVFVPWFSLKLGFVALLGVAHVLTGLVIIRLFREGEGYPAWRCAAATVLTALTVLAILLLVLAKPATLPLELPAALSEPGGLRRLLDPLNPWSVTPSTTP</sequence>
<dbReference type="UniPathway" id="UPA00251">
    <property type="reaction ID" value="UER00324"/>
</dbReference>
<proteinExistence type="predicted"/>
<keyword evidence="1" id="KW-1133">Transmembrane helix</keyword>
<dbReference type="OrthoDB" id="7570050at2"/>
<name>A0A433J1Z7_9PROT</name>
<keyword evidence="1" id="KW-0472">Membrane</keyword>
<organism evidence="2 3">
    <name type="scientific">Azospirillum doebereinerae</name>
    <dbReference type="NCBI Taxonomy" id="92933"/>
    <lineage>
        <taxon>Bacteria</taxon>
        <taxon>Pseudomonadati</taxon>
        <taxon>Pseudomonadota</taxon>
        <taxon>Alphaproteobacteria</taxon>
        <taxon>Rhodospirillales</taxon>
        <taxon>Azospirillaceae</taxon>
        <taxon>Azospirillum</taxon>
    </lineage>
</organism>
<comment type="caution">
    <text evidence="2">The sequence shown here is derived from an EMBL/GenBank/DDBJ whole genome shotgun (WGS) entry which is preliminary data.</text>
</comment>
<evidence type="ECO:0000256" key="1">
    <source>
        <dbReference type="SAM" id="Phobius"/>
    </source>
</evidence>
<accession>A0A433J1Z7</accession>
<feature type="transmembrane region" description="Helical" evidence="1">
    <location>
        <begin position="48"/>
        <end position="71"/>
    </location>
</feature>
<dbReference type="GO" id="GO:0006782">
    <property type="term" value="P:protoporphyrinogen IX biosynthetic process"/>
    <property type="evidence" value="ECO:0007669"/>
    <property type="project" value="UniProtKB-UniPathway"/>
</dbReference>